<dbReference type="SMART" id="SM00347">
    <property type="entry name" value="HTH_MARR"/>
    <property type="match status" value="1"/>
</dbReference>
<evidence type="ECO:0000313" key="7">
    <source>
        <dbReference type="Proteomes" id="UP000469870"/>
    </source>
</evidence>
<protein>
    <submittedName>
        <fullName evidence="3">MarR family transcriptional regulator</fullName>
    </submittedName>
</protein>
<dbReference type="InterPro" id="IPR036388">
    <property type="entry name" value="WH-like_DNA-bd_sf"/>
</dbReference>
<dbReference type="Proteomes" id="UP000430975">
    <property type="component" value="Unassembled WGS sequence"/>
</dbReference>
<dbReference type="AlphaFoldDB" id="A0A6I2GG47"/>
<dbReference type="GO" id="GO:0006950">
    <property type="term" value="P:response to stress"/>
    <property type="evidence" value="ECO:0007669"/>
    <property type="project" value="TreeGrafter"/>
</dbReference>
<dbReference type="InterPro" id="IPR036390">
    <property type="entry name" value="WH_DNA-bd_sf"/>
</dbReference>
<dbReference type="SUPFAM" id="SSF46785">
    <property type="entry name" value="Winged helix' DNA-binding domain"/>
    <property type="match status" value="1"/>
</dbReference>
<dbReference type="EMBL" id="WJQT01000014">
    <property type="protein sequence ID" value="MRJ47809.1"/>
    <property type="molecule type" value="Genomic_DNA"/>
</dbReference>
<dbReference type="PANTHER" id="PTHR33164:SF43">
    <property type="entry name" value="HTH-TYPE TRANSCRIPTIONAL REPRESSOR YETL"/>
    <property type="match status" value="1"/>
</dbReference>
<organism evidence="3 5">
    <name type="scientific">Fundicoccus ignavus</name>
    <dbReference type="NCBI Taxonomy" id="2664442"/>
    <lineage>
        <taxon>Bacteria</taxon>
        <taxon>Bacillati</taxon>
        <taxon>Bacillota</taxon>
        <taxon>Bacilli</taxon>
        <taxon>Lactobacillales</taxon>
        <taxon>Aerococcaceae</taxon>
        <taxon>Fundicoccus</taxon>
    </lineage>
</organism>
<proteinExistence type="predicted"/>
<reference evidence="4 6" key="1">
    <citation type="submission" date="2019-11" db="EMBL/GenBank/DDBJ databases">
        <title>Characterisation of Fundicoccus ignavus gen. nov. sp. nov., a novel genus of the family Aerococcaceae from bulk tank milk.</title>
        <authorList>
            <person name="Siebert A."/>
            <person name="Huptas C."/>
            <person name="Wenning M."/>
            <person name="Scherer S."/>
            <person name="Doll E.V."/>
        </authorList>
    </citation>
    <scope>NUCLEOTIDE SEQUENCE [LARGE SCALE GENOMIC DNA]</scope>
    <source>
        <strain evidence="4 6">DSM 109652</strain>
    </source>
</reference>
<accession>A0A6I2GG47</accession>
<feature type="domain" description="HTH marR-type" evidence="1">
    <location>
        <begin position="3"/>
        <end position="138"/>
    </location>
</feature>
<reference evidence="5 7" key="2">
    <citation type="submission" date="2019-11" db="EMBL/GenBank/DDBJ databases">
        <title>Characterisation of Fundicoccus ignavus gen. nov. sp. nov., a novel genus of the family Aerococcaceae isolated from bulk tank milk.</title>
        <authorList>
            <person name="Siebert A."/>
            <person name="Huptas C."/>
            <person name="Wenning M."/>
            <person name="Scherer S."/>
            <person name="Doll E.V."/>
        </authorList>
    </citation>
    <scope>NUCLEOTIDE SEQUENCE [LARGE SCALE GENOMIC DNA]</scope>
    <source>
        <strain evidence="2 7">DSM 109653</strain>
        <strain evidence="3 5">WS4759</strain>
    </source>
</reference>
<dbReference type="EMBL" id="WJQR01000012">
    <property type="protein sequence ID" value="MRI82497.1"/>
    <property type="molecule type" value="Genomic_DNA"/>
</dbReference>
<sequence>MLENDLVHKMFQFQYNMARISYWDIVDNLAKSEYILMRKIATCHENNHRLTLTQIAHELQLSNPAISRTVKNIEAKQWIVRENDEDDRRNSFVVLTPLGEAELKKASSVIHQVMQEALNKVGEKEMLEFFELGNTIHEVMLETFDEYRQQKQSPNNKE</sequence>
<dbReference type="InterPro" id="IPR000835">
    <property type="entry name" value="HTH_MarR-typ"/>
</dbReference>
<evidence type="ECO:0000313" key="5">
    <source>
        <dbReference type="Proteomes" id="UP000430975"/>
    </source>
</evidence>
<evidence type="ECO:0000313" key="6">
    <source>
        <dbReference type="Proteomes" id="UP000440066"/>
    </source>
</evidence>
<evidence type="ECO:0000259" key="1">
    <source>
        <dbReference type="PROSITE" id="PS50995"/>
    </source>
</evidence>
<dbReference type="PROSITE" id="PS50995">
    <property type="entry name" value="HTH_MARR_2"/>
    <property type="match status" value="1"/>
</dbReference>
<dbReference type="Gene3D" id="1.10.10.10">
    <property type="entry name" value="Winged helix-like DNA-binding domain superfamily/Winged helix DNA-binding domain"/>
    <property type="match status" value="1"/>
</dbReference>
<dbReference type="RefSeq" id="WP_153832875.1">
    <property type="nucleotide sequence ID" value="NZ_WJQR01000012.1"/>
</dbReference>
<dbReference type="Proteomes" id="UP000469870">
    <property type="component" value="Unassembled WGS sequence"/>
</dbReference>
<dbReference type="InterPro" id="IPR039422">
    <property type="entry name" value="MarR/SlyA-like"/>
</dbReference>
<gene>
    <name evidence="4" type="ORF">GF867_09560</name>
    <name evidence="3" type="ORF">GIY09_07185</name>
    <name evidence="2" type="ORF">GIY11_10805</name>
</gene>
<comment type="caution">
    <text evidence="3">The sequence shown here is derived from an EMBL/GenBank/DDBJ whole genome shotgun (WGS) entry which is preliminary data.</text>
</comment>
<evidence type="ECO:0000313" key="3">
    <source>
        <dbReference type="EMBL" id="MRI85664.1"/>
    </source>
</evidence>
<dbReference type="PANTHER" id="PTHR33164">
    <property type="entry name" value="TRANSCRIPTIONAL REGULATOR, MARR FAMILY"/>
    <property type="match status" value="1"/>
</dbReference>
<dbReference type="GO" id="GO:0003700">
    <property type="term" value="F:DNA-binding transcription factor activity"/>
    <property type="evidence" value="ECO:0007669"/>
    <property type="project" value="InterPro"/>
</dbReference>
<dbReference type="EMBL" id="WJQS01000005">
    <property type="protein sequence ID" value="MRI85664.1"/>
    <property type="molecule type" value="Genomic_DNA"/>
</dbReference>
<evidence type="ECO:0000313" key="2">
    <source>
        <dbReference type="EMBL" id="MRI82497.1"/>
    </source>
</evidence>
<keyword evidence="5" id="KW-1185">Reference proteome</keyword>
<evidence type="ECO:0000313" key="4">
    <source>
        <dbReference type="EMBL" id="MRJ47809.1"/>
    </source>
</evidence>
<dbReference type="Pfam" id="PF01047">
    <property type="entry name" value="MarR"/>
    <property type="match status" value="1"/>
</dbReference>
<name>A0A6I2GG47_9LACT</name>
<dbReference type="Proteomes" id="UP000440066">
    <property type="component" value="Unassembled WGS sequence"/>
</dbReference>